<dbReference type="GO" id="GO:0005737">
    <property type="term" value="C:cytoplasm"/>
    <property type="evidence" value="ECO:0007669"/>
    <property type="project" value="UniProtKB-SubCell"/>
</dbReference>
<evidence type="ECO:0000256" key="3">
    <source>
        <dbReference type="ARBA" id="ARBA00022679"/>
    </source>
</evidence>
<evidence type="ECO:0000256" key="4">
    <source>
        <dbReference type="ARBA" id="ARBA00023270"/>
    </source>
</evidence>
<evidence type="ECO:0000313" key="6">
    <source>
        <dbReference type="Proteomes" id="UP000660861"/>
    </source>
</evidence>
<dbReference type="GO" id="GO:0016740">
    <property type="term" value="F:transferase activity"/>
    <property type="evidence" value="ECO:0007669"/>
    <property type="project" value="UniProtKB-KW"/>
</dbReference>
<evidence type="ECO:0000256" key="1">
    <source>
        <dbReference type="ARBA" id="ARBA00004496"/>
    </source>
</evidence>
<organism evidence="5 6">
    <name type="scientific">Zongyangia hominis</name>
    <dbReference type="NCBI Taxonomy" id="2763677"/>
    <lineage>
        <taxon>Bacteria</taxon>
        <taxon>Bacillati</taxon>
        <taxon>Bacillota</taxon>
        <taxon>Clostridia</taxon>
        <taxon>Eubacteriales</taxon>
        <taxon>Oscillospiraceae</taxon>
        <taxon>Zongyangia</taxon>
    </lineage>
</organism>
<dbReference type="InterPro" id="IPR013785">
    <property type="entry name" value="Aldolase_TIM"/>
</dbReference>
<dbReference type="Gene3D" id="3.20.20.70">
    <property type="entry name" value="Aldolase class I"/>
    <property type="match status" value="1"/>
</dbReference>
<dbReference type="GO" id="GO:0016832">
    <property type="term" value="F:aldehyde-lyase activity"/>
    <property type="evidence" value="ECO:0007669"/>
    <property type="project" value="InterPro"/>
</dbReference>
<comment type="caution">
    <text evidence="5">The sequence shown here is derived from an EMBL/GenBank/DDBJ whole genome shotgun (WGS) entry which is preliminary data.</text>
</comment>
<dbReference type="Pfam" id="PF00923">
    <property type="entry name" value="TAL_FSA"/>
    <property type="match status" value="1"/>
</dbReference>
<dbReference type="CDD" id="cd00956">
    <property type="entry name" value="Transaldolase_FSA"/>
    <property type="match status" value="1"/>
</dbReference>
<proteinExistence type="predicted"/>
<dbReference type="RefSeq" id="WP_262398236.1">
    <property type="nucleotide sequence ID" value="NZ_JACRTC010000007.1"/>
</dbReference>
<dbReference type="SUPFAM" id="SSF51569">
    <property type="entry name" value="Aldolase"/>
    <property type="match status" value="1"/>
</dbReference>
<comment type="subcellular location">
    <subcellularLocation>
        <location evidence="1">Cytoplasm</location>
    </subcellularLocation>
</comment>
<evidence type="ECO:0000256" key="2">
    <source>
        <dbReference type="ARBA" id="ARBA00022490"/>
    </source>
</evidence>
<keyword evidence="2" id="KW-0963">Cytoplasm</keyword>
<dbReference type="PANTHER" id="PTHR10683">
    <property type="entry name" value="TRANSALDOLASE"/>
    <property type="match status" value="1"/>
</dbReference>
<dbReference type="GO" id="GO:0005975">
    <property type="term" value="P:carbohydrate metabolic process"/>
    <property type="evidence" value="ECO:0007669"/>
    <property type="project" value="InterPro"/>
</dbReference>
<sequence>MKILLDTANLAEIEEIIQYYPIDGFTTNPTILSRDSSDVPATLRRLMEISGGKMEIHVQVTAAESEGMLAQAKALDKFVGKGFHIKIPVTPEGIRAMTLCKKAGIRVTATSIFTPMQALLAAKAGADYVAPYVNSIDNMQCDGPGVVSEILTLFENFGYPTKMLAAGFDSVSQVLGVALAGAHTVTVTASIMHKLLFHPHTDLAVGNFAADWKAKFGAQSVSDLLK</sequence>
<keyword evidence="6" id="KW-1185">Reference proteome</keyword>
<reference evidence="5" key="1">
    <citation type="submission" date="2020-08" db="EMBL/GenBank/DDBJ databases">
        <title>Genome public.</title>
        <authorList>
            <person name="Liu C."/>
            <person name="Sun Q."/>
        </authorList>
    </citation>
    <scope>NUCLEOTIDE SEQUENCE</scope>
    <source>
        <strain evidence="5">NSJ-54</strain>
    </source>
</reference>
<evidence type="ECO:0000313" key="5">
    <source>
        <dbReference type="EMBL" id="MBC8571145.1"/>
    </source>
</evidence>
<dbReference type="InterPro" id="IPR033919">
    <property type="entry name" value="TSA/FSA_arc/bac"/>
</dbReference>
<name>A0A926EAW2_9FIRM</name>
<dbReference type="InterPro" id="IPR001585">
    <property type="entry name" value="TAL/FSA"/>
</dbReference>
<evidence type="ECO:0008006" key="7">
    <source>
        <dbReference type="Google" id="ProtNLM"/>
    </source>
</evidence>
<gene>
    <name evidence="5" type="ORF">H8709_09950</name>
</gene>
<keyword evidence="4" id="KW-0704">Schiff base</keyword>
<dbReference type="AlphaFoldDB" id="A0A926EAW2"/>
<dbReference type="FunFam" id="3.20.20.70:FF:000018">
    <property type="entry name" value="Probable transaldolase"/>
    <property type="match status" value="1"/>
</dbReference>
<dbReference type="Proteomes" id="UP000660861">
    <property type="component" value="Unassembled WGS sequence"/>
</dbReference>
<dbReference type="PANTHER" id="PTHR10683:SF36">
    <property type="entry name" value="TRANSALDOLASE"/>
    <property type="match status" value="1"/>
</dbReference>
<accession>A0A926EAW2</accession>
<keyword evidence="3" id="KW-0808">Transferase</keyword>
<dbReference type="EMBL" id="JACRTC010000007">
    <property type="protein sequence ID" value="MBC8571145.1"/>
    <property type="molecule type" value="Genomic_DNA"/>
</dbReference>
<protein>
    <recommendedName>
        <fullName evidence="7">Fructose-6-phosphate aldolase</fullName>
    </recommendedName>
</protein>